<dbReference type="Proteomes" id="UP000321947">
    <property type="component" value="Unassembled WGS sequence"/>
</dbReference>
<evidence type="ECO:0000313" key="1">
    <source>
        <dbReference type="EMBL" id="KAA0062777.1"/>
    </source>
</evidence>
<dbReference type="EMBL" id="SSTD01012233">
    <property type="protein sequence ID" value="TYK08851.1"/>
    <property type="molecule type" value="Genomic_DNA"/>
</dbReference>
<dbReference type="Proteomes" id="UP000321393">
    <property type="component" value="Unassembled WGS sequence"/>
</dbReference>
<dbReference type="AlphaFoldDB" id="A0A5A7V727"/>
<dbReference type="EMBL" id="SSTE01004182">
    <property type="protein sequence ID" value="KAA0062777.1"/>
    <property type="molecule type" value="Genomic_DNA"/>
</dbReference>
<reference evidence="3 4" key="1">
    <citation type="submission" date="2019-08" db="EMBL/GenBank/DDBJ databases">
        <title>Draft genome sequences of two oriental melons (Cucumis melo L. var makuwa).</title>
        <authorList>
            <person name="Kwon S.-Y."/>
        </authorList>
    </citation>
    <scope>NUCLEOTIDE SEQUENCE [LARGE SCALE GENOMIC DNA]</scope>
    <source>
        <strain evidence="4">cv. Chang Bougi</strain>
        <strain evidence="3">cv. SW 3</strain>
        <tissue evidence="1">Leaf</tissue>
    </source>
</reference>
<proteinExistence type="predicted"/>
<evidence type="ECO:0000313" key="2">
    <source>
        <dbReference type="EMBL" id="TYK08851.1"/>
    </source>
</evidence>
<accession>A0A5A7V727</accession>
<name>A0A5A7V727_CUCMM</name>
<sequence>MGEEAPEKTLRELYEPDVHHRPIGIVILSITTNFHLRSNLISNLSIFRGSNGEDPHKHLRDFSWACDLLRPHRREVPKVISCGVCDFLGEHNDQCPELKEVSAIEGFRRNDSQSNTYNSGRRDHPILAKLSEHTVNSTGVMKNDIEIMKASIFELGDKLNQLATYILKMEGKGKLPI</sequence>
<comment type="caution">
    <text evidence="1">The sequence shown here is derived from an EMBL/GenBank/DDBJ whole genome shotgun (WGS) entry which is preliminary data.</text>
</comment>
<gene>
    <name evidence="2" type="ORF">E5676_scaffold87G00400</name>
    <name evidence="1" type="ORF">E6C27_scaffold382G001210</name>
</gene>
<organism evidence="1 3">
    <name type="scientific">Cucumis melo var. makuwa</name>
    <name type="common">Oriental melon</name>
    <dbReference type="NCBI Taxonomy" id="1194695"/>
    <lineage>
        <taxon>Eukaryota</taxon>
        <taxon>Viridiplantae</taxon>
        <taxon>Streptophyta</taxon>
        <taxon>Embryophyta</taxon>
        <taxon>Tracheophyta</taxon>
        <taxon>Spermatophyta</taxon>
        <taxon>Magnoliopsida</taxon>
        <taxon>eudicotyledons</taxon>
        <taxon>Gunneridae</taxon>
        <taxon>Pentapetalae</taxon>
        <taxon>rosids</taxon>
        <taxon>fabids</taxon>
        <taxon>Cucurbitales</taxon>
        <taxon>Cucurbitaceae</taxon>
        <taxon>Benincaseae</taxon>
        <taxon>Cucumis</taxon>
    </lineage>
</organism>
<evidence type="ECO:0000313" key="3">
    <source>
        <dbReference type="Proteomes" id="UP000321393"/>
    </source>
</evidence>
<protein>
    <submittedName>
        <fullName evidence="1">Peptidase A1</fullName>
    </submittedName>
</protein>
<evidence type="ECO:0000313" key="4">
    <source>
        <dbReference type="Proteomes" id="UP000321947"/>
    </source>
</evidence>